<dbReference type="PANTHER" id="PTHR48079">
    <property type="entry name" value="PROTEIN YEEZ"/>
    <property type="match status" value="1"/>
</dbReference>
<name>A0AA88GKP1_NAELO</name>
<dbReference type="Proteomes" id="UP000816034">
    <property type="component" value="Unassembled WGS sequence"/>
</dbReference>
<dbReference type="SUPFAM" id="SSF51735">
    <property type="entry name" value="NAD(P)-binding Rossmann-fold domains"/>
    <property type="match status" value="1"/>
</dbReference>
<protein>
    <recommendedName>
        <fullName evidence="1">NAD-dependent epimerase/dehydratase domain-containing protein</fullName>
    </recommendedName>
</protein>
<evidence type="ECO:0000259" key="1">
    <source>
        <dbReference type="Pfam" id="PF01370"/>
    </source>
</evidence>
<dbReference type="PANTHER" id="PTHR48079:SF3">
    <property type="entry name" value="NAD-DEPENDENT EPIMERASE_DEHYDRATASE DOMAIN-CONTAINING PROTEIN"/>
    <property type="match status" value="1"/>
</dbReference>
<reference evidence="2 3" key="1">
    <citation type="journal article" date="2018" name="BMC Genomics">
        <title>The genome of Naegleria lovaniensis, the basis for a comparative approach to unravel pathogenicity factors of the human pathogenic amoeba N. fowleri.</title>
        <authorList>
            <person name="Liechti N."/>
            <person name="Schurch N."/>
            <person name="Bruggmann R."/>
            <person name="Wittwer M."/>
        </authorList>
    </citation>
    <scope>NUCLEOTIDE SEQUENCE [LARGE SCALE GENOMIC DNA]</scope>
    <source>
        <strain evidence="2 3">ATCC 30569</strain>
    </source>
</reference>
<evidence type="ECO:0000313" key="3">
    <source>
        <dbReference type="Proteomes" id="UP000816034"/>
    </source>
</evidence>
<comment type="caution">
    <text evidence="2">The sequence shown here is derived from an EMBL/GenBank/DDBJ whole genome shotgun (WGS) entry which is preliminary data.</text>
</comment>
<proteinExistence type="predicted"/>
<dbReference type="RefSeq" id="XP_044546117.1">
    <property type="nucleotide sequence ID" value="XM_044698032.1"/>
</dbReference>
<evidence type="ECO:0000313" key="2">
    <source>
        <dbReference type="EMBL" id="KAG2378855.1"/>
    </source>
</evidence>
<feature type="domain" description="NAD-dependent epimerase/dehydratase" evidence="1">
    <location>
        <begin position="5"/>
        <end position="210"/>
    </location>
</feature>
<dbReference type="InterPro" id="IPR036291">
    <property type="entry name" value="NAD(P)-bd_dom_sf"/>
</dbReference>
<dbReference type="EMBL" id="PYSW02000031">
    <property type="protein sequence ID" value="KAG2378855.1"/>
    <property type="molecule type" value="Genomic_DNA"/>
</dbReference>
<dbReference type="GeneID" id="68100457"/>
<accession>A0AA88GKP1</accession>
<organism evidence="2 3">
    <name type="scientific">Naegleria lovaniensis</name>
    <name type="common">Amoeba</name>
    <dbReference type="NCBI Taxonomy" id="51637"/>
    <lineage>
        <taxon>Eukaryota</taxon>
        <taxon>Discoba</taxon>
        <taxon>Heterolobosea</taxon>
        <taxon>Tetramitia</taxon>
        <taxon>Eutetramitia</taxon>
        <taxon>Vahlkampfiidae</taxon>
        <taxon>Naegleria</taxon>
    </lineage>
</organism>
<dbReference type="InterPro" id="IPR051783">
    <property type="entry name" value="NAD(P)-dependent_oxidoreduct"/>
</dbReference>
<dbReference type="Pfam" id="PF01370">
    <property type="entry name" value="Epimerase"/>
    <property type="match status" value="1"/>
</dbReference>
<dbReference type="AlphaFoldDB" id="A0AA88GKP1"/>
<dbReference type="Gene3D" id="3.40.50.720">
    <property type="entry name" value="NAD(P)-binding Rossmann-like Domain"/>
    <property type="match status" value="1"/>
</dbReference>
<sequence>MSSKVLILGANGYIGLGVAKAFSRNGFKVYGSVRSDKHVTTLQQNEIIPIVASTFSDLVQNHQQLLFDVSVLIDTIGLTEQTQQIYEQVLEIAKERHIKHYPKLLYIFTSGIMTFGNASQTSVDENTRPQPTHEWIEKRRLFEWRLLNEEQQSLDTTVIRPGFVYGKNGGAILKDYFTSHNNQKDGKLVLIGSTEKRWSWVHIDDLGEGYEVRVKMAKIAGWKGEDSDIVLENVPQQDAGLVVFENTVIIDPRKAVQVLGWKPKHLSFLDNLEVYYHAWKAIQ</sequence>
<dbReference type="GO" id="GO:0004029">
    <property type="term" value="F:aldehyde dehydrogenase (NAD+) activity"/>
    <property type="evidence" value="ECO:0007669"/>
    <property type="project" value="TreeGrafter"/>
</dbReference>
<gene>
    <name evidence="2" type="ORF">C9374_008003</name>
</gene>
<keyword evidence="3" id="KW-1185">Reference proteome</keyword>
<dbReference type="GO" id="GO:0005737">
    <property type="term" value="C:cytoplasm"/>
    <property type="evidence" value="ECO:0007669"/>
    <property type="project" value="TreeGrafter"/>
</dbReference>
<dbReference type="InterPro" id="IPR001509">
    <property type="entry name" value="Epimerase_deHydtase"/>
</dbReference>